<evidence type="ECO:0000313" key="2">
    <source>
        <dbReference type="Ensembl" id="ENSCWAP00000007869.1"/>
    </source>
</evidence>
<reference evidence="2" key="2">
    <citation type="submission" date="2025-09" db="UniProtKB">
        <authorList>
            <consortium name="Ensembl"/>
        </authorList>
    </citation>
    <scope>IDENTIFICATION</scope>
</reference>
<feature type="compositionally biased region" description="Polar residues" evidence="1">
    <location>
        <begin position="237"/>
        <end position="247"/>
    </location>
</feature>
<evidence type="ECO:0008006" key="4">
    <source>
        <dbReference type="Google" id="ProtNLM"/>
    </source>
</evidence>
<accession>A0A8C3W1V1</accession>
<reference evidence="2" key="1">
    <citation type="submission" date="2025-08" db="UniProtKB">
        <authorList>
            <consortium name="Ensembl"/>
        </authorList>
    </citation>
    <scope>IDENTIFICATION</scope>
</reference>
<dbReference type="Ensembl" id="ENSCWAT00000008570.1">
    <property type="protein sequence ID" value="ENSCWAP00000007869.1"/>
    <property type="gene ID" value="ENSCWAG00000006127.1"/>
</dbReference>
<name>A0A8C3W1V1_9CETA</name>
<feature type="compositionally biased region" description="Basic residues" evidence="1">
    <location>
        <begin position="260"/>
        <end position="269"/>
    </location>
</feature>
<evidence type="ECO:0000256" key="1">
    <source>
        <dbReference type="SAM" id="MobiDB-lite"/>
    </source>
</evidence>
<keyword evidence="3" id="KW-1185">Reference proteome</keyword>
<protein>
    <recommendedName>
        <fullName evidence="4">Inverted formin-2</fullName>
    </recommendedName>
</protein>
<dbReference type="GeneTree" id="ENSGT00940000155691"/>
<feature type="compositionally biased region" description="Low complexity" evidence="1">
    <location>
        <begin position="144"/>
        <end position="153"/>
    </location>
</feature>
<feature type="compositionally biased region" description="Basic and acidic residues" evidence="1">
    <location>
        <begin position="270"/>
        <end position="284"/>
    </location>
</feature>
<organism evidence="2 3">
    <name type="scientific">Catagonus wagneri</name>
    <name type="common">Chacoan peccary</name>
    <dbReference type="NCBI Taxonomy" id="51154"/>
    <lineage>
        <taxon>Eukaryota</taxon>
        <taxon>Metazoa</taxon>
        <taxon>Chordata</taxon>
        <taxon>Craniata</taxon>
        <taxon>Vertebrata</taxon>
        <taxon>Euteleostomi</taxon>
        <taxon>Mammalia</taxon>
        <taxon>Eutheria</taxon>
        <taxon>Laurasiatheria</taxon>
        <taxon>Artiodactyla</taxon>
        <taxon>Suina</taxon>
        <taxon>Tayassuidae</taxon>
        <taxon>Catagonus</taxon>
    </lineage>
</organism>
<feature type="region of interest" description="Disordered" evidence="1">
    <location>
        <begin position="29"/>
        <end position="291"/>
    </location>
</feature>
<sequence>MRHHLGAQCPPLPRALHRLDAGAGLPLVSPRLATEDGFPGRGPGRAGDVLSPALETRVAPGGPCPPPTSTPPTAAASGGPGLPTPESGPNATATKEPRGWDLVDAAPPGPQPTGDPPEGGVPGPPERRASWYVDASDFLPGEDPQSPQPSAQAWPVELGGAQALKPLSFSSDKPPGAAGSSRDAETVANSSGQGPGDSAAHGRRAGLPAAEPGGDEDEENTAPDSALDTSLDRSFSEDTVTDSSGSGTLPRAQGRASKGPGKRRKKRPSRSHEEVAPDLDDNKTKRSCAIQ</sequence>
<evidence type="ECO:0000313" key="3">
    <source>
        <dbReference type="Proteomes" id="UP000694540"/>
    </source>
</evidence>
<proteinExistence type="predicted"/>
<dbReference type="Proteomes" id="UP000694540">
    <property type="component" value="Unplaced"/>
</dbReference>
<dbReference type="AlphaFoldDB" id="A0A8C3W1V1"/>